<dbReference type="SMART" id="SM00387">
    <property type="entry name" value="HATPase_c"/>
    <property type="match status" value="1"/>
</dbReference>
<dbReference type="OrthoDB" id="3648270at2"/>
<evidence type="ECO:0000259" key="8">
    <source>
        <dbReference type="SMART" id="SM00387"/>
    </source>
</evidence>
<dbReference type="Proteomes" id="UP000294744">
    <property type="component" value="Unassembled WGS sequence"/>
</dbReference>
<dbReference type="Pfam" id="PF08376">
    <property type="entry name" value="NIT"/>
    <property type="match status" value="1"/>
</dbReference>
<reference evidence="9 10" key="1">
    <citation type="submission" date="2019-03" db="EMBL/GenBank/DDBJ databases">
        <title>Draft genome sequences of novel Actinobacteria.</title>
        <authorList>
            <person name="Sahin N."/>
            <person name="Ay H."/>
            <person name="Saygin H."/>
        </authorList>
    </citation>
    <scope>NUCLEOTIDE SEQUENCE [LARGE SCALE GENOMIC DNA]</scope>
    <source>
        <strain evidence="9 10">16K404</strain>
    </source>
</reference>
<dbReference type="GO" id="GO:0005886">
    <property type="term" value="C:plasma membrane"/>
    <property type="evidence" value="ECO:0007669"/>
    <property type="project" value="TreeGrafter"/>
</dbReference>
<feature type="transmembrane region" description="Helical" evidence="7">
    <location>
        <begin position="132"/>
        <end position="153"/>
    </location>
</feature>
<dbReference type="SUPFAM" id="SSF55874">
    <property type="entry name" value="ATPase domain of HSP90 chaperone/DNA topoisomerase II/histidine kinase"/>
    <property type="match status" value="1"/>
</dbReference>
<dbReference type="EC" id="2.7.13.3" evidence="2"/>
<dbReference type="PANTHER" id="PTHR45436">
    <property type="entry name" value="SENSOR HISTIDINE KINASE YKOH"/>
    <property type="match status" value="1"/>
</dbReference>
<evidence type="ECO:0000256" key="1">
    <source>
        <dbReference type="ARBA" id="ARBA00000085"/>
    </source>
</evidence>
<keyword evidence="7" id="KW-0812">Transmembrane</keyword>
<keyword evidence="7" id="KW-1133">Transmembrane helix</keyword>
<dbReference type="InterPro" id="IPR050428">
    <property type="entry name" value="TCS_sensor_his_kinase"/>
</dbReference>
<keyword evidence="10" id="KW-1185">Reference proteome</keyword>
<feature type="region of interest" description="Disordered" evidence="6">
    <location>
        <begin position="66"/>
        <end position="122"/>
    </location>
</feature>
<keyword evidence="4" id="KW-0808">Transferase</keyword>
<dbReference type="CDD" id="cd00075">
    <property type="entry name" value="HATPase"/>
    <property type="match status" value="1"/>
</dbReference>
<evidence type="ECO:0000256" key="5">
    <source>
        <dbReference type="ARBA" id="ARBA00022777"/>
    </source>
</evidence>
<evidence type="ECO:0000256" key="6">
    <source>
        <dbReference type="SAM" id="MobiDB-lite"/>
    </source>
</evidence>
<evidence type="ECO:0000256" key="2">
    <source>
        <dbReference type="ARBA" id="ARBA00012438"/>
    </source>
</evidence>
<evidence type="ECO:0000256" key="3">
    <source>
        <dbReference type="ARBA" id="ARBA00022553"/>
    </source>
</evidence>
<feature type="region of interest" description="Disordered" evidence="6">
    <location>
        <begin position="1"/>
        <end position="25"/>
    </location>
</feature>
<evidence type="ECO:0000313" key="10">
    <source>
        <dbReference type="Proteomes" id="UP000294744"/>
    </source>
</evidence>
<feature type="compositionally biased region" description="Basic and acidic residues" evidence="6">
    <location>
        <begin position="779"/>
        <end position="796"/>
    </location>
</feature>
<dbReference type="AlphaFoldDB" id="A0A4R4UHW6"/>
<keyword evidence="7" id="KW-0472">Membrane</keyword>
<dbReference type="GO" id="GO:0004673">
    <property type="term" value="F:protein histidine kinase activity"/>
    <property type="evidence" value="ECO:0007669"/>
    <property type="project" value="UniProtKB-EC"/>
</dbReference>
<dbReference type="InterPro" id="IPR036890">
    <property type="entry name" value="HATPase_C_sf"/>
</dbReference>
<feature type="compositionally biased region" description="Polar residues" evidence="6">
    <location>
        <begin position="854"/>
        <end position="865"/>
    </location>
</feature>
<evidence type="ECO:0000256" key="4">
    <source>
        <dbReference type="ARBA" id="ARBA00022679"/>
    </source>
</evidence>
<dbReference type="InterPro" id="IPR013587">
    <property type="entry name" value="Nitrate/nitrite_sensing"/>
</dbReference>
<comment type="caution">
    <text evidence="9">The sequence shown here is derived from an EMBL/GenBank/DDBJ whole genome shotgun (WGS) entry which is preliminary data.</text>
</comment>
<dbReference type="Pfam" id="PF02518">
    <property type="entry name" value="HATPase_c"/>
    <property type="match status" value="1"/>
</dbReference>
<protein>
    <recommendedName>
        <fullName evidence="2">histidine kinase</fullName>
        <ecNumber evidence="2">2.7.13.3</ecNumber>
    </recommendedName>
</protein>
<keyword evidence="5" id="KW-0418">Kinase</keyword>
<evidence type="ECO:0000313" key="9">
    <source>
        <dbReference type="EMBL" id="TDC91447.1"/>
    </source>
</evidence>
<dbReference type="PANTHER" id="PTHR45436:SF5">
    <property type="entry name" value="SENSOR HISTIDINE KINASE TRCS"/>
    <property type="match status" value="1"/>
</dbReference>
<evidence type="ECO:0000256" key="7">
    <source>
        <dbReference type="SAM" id="Phobius"/>
    </source>
</evidence>
<dbReference type="GO" id="GO:0000160">
    <property type="term" value="P:phosphorelay signal transduction system"/>
    <property type="evidence" value="ECO:0007669"/>
    <property type="project" value="TreeGrafter"/>
</dbReference>
<comment type="catalytic activity">
    <reaction evidence="1">
        <text>ATP + protein L-histidine = ADP + protein N-phospho-L-histidine.</text>
        <dbReference type="EC" id="2.7.13.3"/>
    </reaction>
</comment>
<dbReference type="Gene3D" id="3.30.565.10">
    <property type="entry name" value="Histidine kinase-like ATPase, C-terminal domain"/>
    <property type="match status" value="1"/>
</dbReference>
<sequence length="865" mass="93093">MRGRANDRRTPAFSVRWSTGERDRDQALLRISVGAKTSSDHSSTAETVLVLSRPSADDHGIGIAARPLASVTSPNAGGPSGARAPRESAPRLPGAGLSRGEHNRRSAVDVKPTRDRTREPDRTSLRRRIRNILIAIVALFFVVVSAGFAPAFVDALIVRAVAVTVQDTSIPAVRTFAAVQSERQLVARTFDGESAPDALGRRYAATDQAIAELSGKLTELSESSATPPDLKAKVDDVNTLIGRLPESRPGFPLDPARKRETLEHYNEVLDAGADLFDGQARAVEDAKAGQAGITATEFFRAGDQMAQTALLASRGVVTRLQPDEQVNVAVLVGSYHDQLEEQIANASPLVKQRYEELTRSQSWKQLQAVEQQLIAHGQVHGVTTQQWHQISDQVGGQLTEIAVEQARYGAELGLNNGSAALLRTALFAGLALIATAGAALLMWWFAGRHLVALVPQRLVELRDTVRKIADEDVPELFRRVERGEDVDASASLRSLDFGKDEIGEVADAFAGAYQVAVQERIKQKQTSDAFTRVVVGMAARVQQIVQSAMQIVDTEEREAGEAAPRYRALLVLDSLLLRARRLAENLRLLSGNRLARYHRGPTPMEVILESARAEIEHYGRIHTRKPGAVAVDGQAAPYLIRALAELMDNAANYSSPQSKARVWTEERSGSLVVIVEDRGLGMPAEKLGEANTILGTEADFALGSVQRHMQLGLPVVSRITQQWNIEVTLAAGESGGIRAEVSIPSELLREAEIERAAPVGVSGARGRLSGATALLADPVETRAQSRPEPPRPRAEPVEQEPLETSSVGLPVRRRGASAVGRALDEEKKAQAGAADESTGTRRSAGGGAMGFVSGRQNHSSDTGEG</sequence>
<dbReference type="EMBL" id="SMKV01000018">
    <property type="protein sequence ID" value="TDC91447.1"/>
    <property type="molecule type" value="Genomic_DNA"/>
</dbReference>
<feature type="compositionally biased region" description="Basic and acidic residues" evidence="6">
    <location>
        <begin position="99"/>
        <end position="122"/>
    </location>
</feature>
<dbReference type="InterPro" id="IPR003594">
    <property type="entry name" value="HATPase_dom"/>
</dbReference>
<organism evidence="9 10">
    <name type="scientific">Saccharopolyspora aridisoli</name>
    <dbReference type="NCBI Taxonomy" id="2530385"/>
    <lineage>
        <taxon>Bacteria</taxon>
        <taxon>Bacillati</taxon>
        <taxon>Actinomycetota</taxon>
        <taxon>Actinomycetes</taxon>
        <taxon>Pseudonocardiales</taxon>
        <taxon>Pseudonocardiaceae</taxon>
        <taxon>Saccharopolyspora</taxon>
    </lineage>
</organism>
<feature type="domain" description="Histidine kinase/HSP90-like ATPase" evidence="8">
    <location>
        <begin position="634"/>
        <end position="747"/>
    </location>
</feature>
<keyword evidence="3" id="KW-0597">Phosphoprotein</keyword>
<name>A0A4R4UHW6_9PSEU</name>
<feature type="region of interest" description="Disordered" evidence="6">
    <location>
        <begin position="772"/>
        <end position="865"/>
    </location>
</feature>
<accession>A0A4R4UHW6</accession>
<gene>
    <name evidence="9" type="ORF">E1161_16005</name>
</gene>
<proteinExistence type="predicted"/>
<feature type="compositionally biased region" description="Basic and acidic residues" evidence="6">
    <location>
        <begin position="1"/>
        <end position="10"/>
    </location>
</feature>